<dbReference type="InterPro" id="IPR037523">
    <property type="entry name" value="VOC_core"/>
</dbReference>
<organism evidence="2 3">
    <name type="scientific">Cohnella nanjingensis</name>
    <dbReference type="NCBI Taxonomy" id="1387779"/>
    <lineage>
        <taxon>Bacteria</taxon>
        <taxon>Bacillati</taxon>
        <taxon>Bacillota</taxon>
        <taxon>Bacilli</taxon>
        <taxon>Bacillales</taxon>
        <taxon>Paenibacillaceae</taxon>
        <taxon>Cohnella</taxon>
    </lineage>
</organism>
<feature type="domain" description="VOC" evidence="1">
    <location>
        <begin position="1"/>
        <end position="107"/>
    </location>
</feature>
<dbReference type="Pfam" id="PF00903">
    <property type="entry name" value="Glyoxalase"/>
    <property type="match status" value="1"/>
</dbReference>
<evidence type="ECO:0000313" key="2">
    <source>
        <dbReference type="EMBL" id="MBB6671940.1"/>
    </source>
</evidence>
<comment type="caution">
    <text evidence="2">The sequence shown here is derived from an EMBL/GenBank/DDBJ whole genome shotgun (WGS) entry which is preliminary data.</text>
</comment>
<dbReference type="InterPro" id="IPR029068">
    <property type="entry name" value="Glyas_Bleomycin-R_OHBP_Dase"/>
</dbReference>
<dbReference type="InterPro" id="IPR004360">
    <property type="entry name" value="Glyas_Fos-R_dOase_dom"/>
</dbReference>
<accession>A0A7X0RT63</accession>
<keyword evidence="3" id="KW-1185">Reference proteome</keyword>
<proteinExistence type="predicted"/>
<dbReference type="Proteomes" id="UP000547209">
    <property type="component" value="Unassembled WGS sequence"/>
</dbReference>
<name>A0A7X0RT63_9BACL</name>
<dbReference type="Gene3D" id="3.10.180.10">
    <property type="entry name" value="2,3-Dihydroxybiphenyl 1,2-Dioxygenase, domain 1"/>
    <property type="match status" value="1"/>
</dbReference>
<evidence type="ECO:0000313" key="3">
    <source>
        <dbReference type="Proteomes" id="UP000547209"/>
    </source>
</evidence>
<dbReference type="SUPFAM" id="SSF54593">
    <property type="entry name" value="Glyoxalase/Bleomycin resistance protein/Dihydroxybiphenyl dioxygenase"/>
    <property type="match status" value="1"/>
</dbReference>
<protein>
    <submittedName>
        <fullName evidence="2">VOC family protein</fullName>
    </submittedName>
</protein>
<dbReference type="PROSITE" id="PS51819">
    <property type="entry name" value="VOC"/>
    <property type="match status" value="1"/>
</dbReference>
<sequence length="109" mass="12696">MSDRKAVLDYYRQLGFWCDEEMGFAERDGLQMIFHESDPAREIVPHAPAHGREALHVFAMVEGVDRLYEEFKSKGAVFQYELRTNEYRIREFAIRDPQGYTIGFGESVA</sequence>
<reference evidence="2 3" key="1">
    <citation type="submission" date="2020-08" db="EMBL/GenBank/DDBJ databases">
        <title>Cohnella phylogeny.</title>
        <authorList>
            <person name="Dunlap C."/>
        </authorList>
    </citation>
    <scope>NUCLEOTIDE SEQUENCE [LARGE SCALE GENOMIC DNA]</scope>
    <source>
        <strain evidence="2 3">DSM 28246</strain>
    </source>
</reference>
<dbReference type="AlphaFoldDB" id="A0A7X0RT63"/>
<evidence type="ECO:0000259" key="1">
    <source>
        <dbReference type="PROSITE" id="PS51819"/>
    </source>
</evidence>
<dbReference type="EMBL" id="JACJVP010000024">
    <property type="protein sequence ID" value="MBB6671940.1"/>
    <property type="molecule type" value="Genomic_DNA"/>
</dbReference>
<gene>
    <name evidence="2" type="ORF">H7C19_14715</name>
</gene>